<feature type="transmembrane region" description="Helical" evidence="6">
    <location>
        <begin position="182"/>
        <end position="206"/>
    </location>
</feature>
<keyword evidence="8" id="KW-1185">Reference proteome</keyword>
<evidence type="ECO:0000313" key="8">
    <source>
        <dbReference type="Proteomes" id="UP000789831"/>
    </source>
</evidence>
<evidence type="ECO:0000256" key="5">
    <source>
        <dbReference type="ARBA" id="ARBA00023136"/>
    </source>
</evidence>
<feature type="transmembrane region" description="Helical" evidence="6">
    <location>
        <begin position="87"/>
        <end position="111"/>
    </location>
</feature>
<dbReference type="SUPFAM" id="SSF48652">
    <property type="entry name" value="Tetraspanin"/>
    <property type="match status" value="1"/>
</dbReference>
<comment type="caution">
    <text evidence="7">The sequence shown here is derived from an EMBL/GenBank/DDBJ whole genome shotgun (WGS) entry which is preliminary data.</text>
</comment>
<dbReference type="EMBL" id="CAJVPL010000052">
    <property type="protein sequence ID" value="CAG8438827.1"/>
    <property type="molecule type" value="Genomic_DNA"/>
</dbReference>
<dbReference type="PRINTS" id="PR00259">
    <property type="entry name" value="TMFOUR"/>
</dbReference>
<feature type="transmembrane region" description="Helical" evidence="6">
    <location>
        <begin position="12"/>
        <end position="39"/>
    </location>
</feature>
<keyword evidence="5 6" id="KW-0472">Membrane</keyword>
<protein>
    <submittedName>
        <fullName evidence="7">8591_t:CDS:1</fullName>
    </submittedName>
</protein>
<reference evidence="7" key="1">
    <citation type="submission" date="2021-06" db="EMBL/GenBank/DDBJ databases">
        <authorList>
            <person name="Kallberg Y."/>
            <person name="Tangrot J."/>
            <person name="Rosling A."/>
        </authorList>
    </citation>
    <scope>NUCLEOTIDE SEQUENCE</scope>
    <source>
        <strain evidence="7">MT106</strain>
    </source>
</reference>
<organism evidence="7 8">
    <name type="scientific">Ambispora gerdemannii</name>
    <dbReference type="NCBI Taxonomy" id="144530"/>
    <lineage>
        <taxon>Eukaryota</taxon>
        <taxon>Fungi</taxon>
        <taxon>Fungi incertae sedis</taxon>
        <taxon>Mucoromycota</taxon>
        <taxon>Glomeromycotina</taxon>
        <taxon>Glomeromycetes</taxon>
        <taxon>Archaeosporales</taxon>
        <taxon>Ambisporaceae</taxon>
        <taxon>Ambispora</taxon>
    </lineage>
</organism>
<dbReference type="GO" id="GO:0005886">
    <property type="term" value="C:plasma membrane"/>
    <property type="evidence" value="ECO:0007669"/>
    <property type="project" value="TreeGrafter"/>
</dbReference>
<dbReference type="Proteomes" id="UP000789831">
    <property type="component" value="Unassembled WGS sequence"/>
</dbReference>
<dbReference type="InterPro" id="IPR008952">
    <property type="entry name" value="Tetraspanin_EC2_sf"/>
</dbReference>
<gene>
    <name evidence="7" type="ORF">AGERDE_LOCUS892</name>
</gene>
<accession>A0A9N8V6X2</accession>
<dbReference type="PIRSF" id="PIRSF002419">
    <property type="entry name" value="Tetraspanin"/>
    <property type="match status" value="1"/>
</dbReference>
<dbReference type="InterPro" id="IPR000301">
    <property type="entry name" value="Tetraspanin_animals"/>
</dbReference>
<dbReference type="InterPro" id="IPR018499">
    <property type="entry name" value="Tetraspanin/Peripherin"/>
</dbReference>
<dbReference type="AlphaFoldDB" id="A0A9N8V6X2"/>
<evidence type="ECO:0000256" key="1">
    <source>
        <dbReference type="ARBA" id="ARBA00004141"/>
    </source>
</evidence>
<evidence type="ECO:0000256" key="4">
    <source>
        <dbReference type="ARBA" id="ARBA00022989"/>
    </source>
</evidence>
<comment type="similarity">
    <text evidence="2">Belongs to the tetraspanin (TM4SF) family.</text>
</comment>
<evidence type="ECO:0000256" key="6">
    <source>
        <dbReference type="SAM" id="Phobius"/>
    </source>
</evidence>
<feature type="transmembrane region" description="Helical" evidence="6">
    <location>
        <begin position="59"/>
        <end position="80"/>
    </location>
</feature>
<name>A0A9N8V6X2_9GLOM</name>
<keyword evidence="4 6" id="KW-1133">Transmembrane helix</keyword>
<proteinExistence type="inferred from homology"/>
<sequence length="243" mass="27198">MVKGLLSRTLSVIKSIMVFMNFLSLFAGLILIAVGFYVYSTEEQITHITASPMRYHLPYAMITLGGLISLVSFLGCYGAANEQPVILTFYFGILFILVVSQIAIGSLAFSYRQDVDSILDKTWSTAFQENPKLIINLEKYLQCCGFDDLNDRAVPLNCSREFKFGVPCHDSMREALMNSLQTIGVVGIALGIVELTGLLFAAVLFIRLSETEDEAKQALLDETRLLDQEISNTYQRRRMYTIG</sequence>
<evidence type="ECO:0000313" key="7">
    <source>
        <dbReference type="EMBL" id="CAG8438827.1"/>
    </source>
</evidence>
<dbReference type="PANTHER" id="PTHR19282:SF544">
    <property type="entry name" value="TETRASPANIN"/>
    <property type="match status" value="1"/>
</dbReference>
<dbReference type="Pfam" id="PF00335">
    <property type="entry name" value="Tetraspanin"/>
    <property type="match status" value="1"/>
</dbReference>
<dbReference type="PANTHER" id="PTHR19282">
    <property type="entry name" value="TETRASPANIN"/>
    <property type="match status" value="1"/>
</dbReference>
<dbReference type="OrthoDB" id="71600at2759"/>
<evidence type="ECO:0000256" key="2">
    <source>
        <dbReference type="ARBA" id="ARBA00006840"/>
    </source>
</evidence>
<comment type="subcellular location">
    <subcellularLocation>
        <location evidence="1">Membrane</location>
        <topology evidence="1">Multi-pass membrane protein</topology>
    </subcellularLocation>
</comment>
<keyword evidence="3 6" id="KW-0812">Transmembrane</keyword>
<evidence type="ECO:0000256" key="3">
    <source>
        <dbReference type="ARBA" id="ARBA00022692"/>
    </source>
</evidence>